<reference evidence="13" key="1">
    <citation type="submission" date="2018-05" db="EMBL/GenBank/DDBJ databases">
        <authorList>
            <person name="Li Y."/>
        </authorList>
    </citation>
    <scope>NUCLEOTIDE SEQUENCE [LARGE SCALE GENOMIC DNA]</scope>
    <source>
        <strain evidence="13">sk1b4</strain>
    </source>
</reference>
<dbReference type="GO" id="GO:0005507">
    <property type="term" value="F:copper ion binding"/>
    <property type="evidence" value="ECO:0007669"/>
    <property type="project" value="TreeGrafter"/>
</dbReference>
<evidence type="ECO:0000313" key="12">
    <source>
        <dbReference type="EMBL" id="PWF25821.1"/>
    </source>
</evidence>
<gene>
    <name evidence="12" type="ORF">DD236_10325</name>
</gene>
<dbReference type="GO" id="GO:0017061">
    <property type="term" value="F:S-methyl-5-thioadenosine phosphorylase activity"/>
    <property type="evidence" value="ECO:0007669"/>
    <property type="project" value="UniProtKB-EC"/>
</dbReference>
<protein>
    <submittedName>
        <fullName evidence="12">Laccase</fullName>
    </submittedName>
</protein>
<comment type="catalytic activity">
    <reaction evidence="11">
        <text>S-methyl-5'-thioadenosine + phosphate = 5-(methylsulfanyl)-alpha-D-ribose 1-phosphate + adenine</text>
        <dbReference type="Rhea" id="RHEA:11852"/>
        <dbReference type="ChEBI" id="CHEBI:16708"/>
        <dbReference type="ChEBI" id="CHEBI:17509"/>
        <dbReference type="ChEBI" id="CHEBI:43474"/>
        <dbReference type="ChEBI" id="CHEBI:58533"/>
        <dbReference type="EC" id="2.4.2.28"/>
    </reaction>
    <physiologicalReaction direction="left-to-right" evidence="11">
        <dbReference type="Rhea" id="RHEA:11853"/>
    </physiologicalReaction>
</comment>
<dbReference type="Gene3D" id="3.60.140.10">
    <property type="entry name" value="CNF1/YfiH-like putative cysteine hydrolases"/>
    <property type="match status" value="1"/>
</dbReference>
<evidence type="ECO:0000256" key="3">
    <source>
        <dbReference type="ARBA" id="ARBA00007353"/>
    </source>
</evidence>
<keyword evidence="5" id="KW-0479">Metal-binding</keyword>
<dbReference type="GO" id="GO:0016787">
    <property type="term" value="F:hydrolase activity"/>
    <property type="evidence" value="ECO:0007669"/>
    <property type="project" value="UniProtKB-KW"/>
</dbReference>
<comment type="function">
    <text evidence="2">Purine nucleoside enzyme that catalyzes the phosphorolysis of adenosine and inosine nucleosides, yielding D-ribose 1-phosphate and the respective free bases, adenine and hypoxanthine. Also catalyzes the phosphorolysis of S-methyl-5'-thioadenosine into adenine and S-methyl-5-thio-alpha-D-ribose 1-phosphate. Also has adenosine deaminase activity.</text>
</comment>
<evidence type="ECO:0000256" key="7">
    <source>
        <dbReference type="ARBA" id="ARBA00022833"/>
    </source>
</evidence>
<dbReference type="AlphaFoldDB" id="A0A2V1K411"/>
<sequence length="256" mass="27096">MNLVSWTVDRRVPEGRVRAGFTSRLGGVSASPFASLNLGFHVGDHAESVHQNRQLLALEIGALPGWMDQVHGTCIGQARPGETLERTDGLILAEPHLVPAHAPSTEAACVMVADCVPLLLVRSDAPAAAAVHVGRAGFMGGIVGVAISKLGRPERVTAIIGPSICGNCYEVPEPMREESRRIEEAAASNTSWGTPSIDIPAGIHAQLSSLGVADVINTGICTRESPDFFSYRRASQTANKTGRFIGIVQVFRDTPS</sequence>
<dbReference type="EMBL" id="QETB01000005">
    <property type="protein sequence ID" value="PWF25821.1"/>
    <property type="molecule type" value="Genomic_DNA"/>
</dbReference>
<dbReference type="PANTHER" id="PTHR30616:SF2">
    <property type="entry name" value="PURINE NUCLEOSIDE PHOSPHORYLASE LACC1"/>
    <property type="match status" value="1"/>
</dbReference>
<evidence type="ECO:0000256" key="4">
    <source>
        <dbReference type="ARBA" id="ARBA00022679"/>
    </source>
</evidence>
<proteinExistence type="inferred from homology"/>
<evidence type="ECO:0000256" key="10">
    <source>
        <dbReference type="ARBA" id="ARBA00048968"/>
    </source>
</evidence>
<keyword evidence="8" id="KW-0186">Copper</keyword>
<keyword evidence="6" id="KW-0378">Hydrolase</keyword>
<comment type="caution">
    <text evidence="12">The sequence shown here is derived from an EMBL/GenBank/DDBJ whole genome shotgun (WGS) entry which is preliminary data.</text>
</comment>
<dbReference type="OrthoDB" id="4279at2"/>
<evidence type="ECO:0000256" key="6">
    <source>
        <dbReference type="ARBA" id="ARBA00022801"/>
    </source>
</evidence>
<dbReference type="CDD" id="cd16833">
    <property type="entry name" value="YfiH"/>
    <property type="match status" value="1"/>
</dbReference>
<dbReference type="InterPro" id="IPR003730">
    <property type="entry name" value="Cu_polyphenol_OxRdtase"/>
</dbReference>
<organism evidence="12 13">
    <name type="scientific">Ancrocorticia populi</name>
    <dbReference type="NCBI Taxonomy" id="2175228"/>
    <lineage>
        <taxon>Bacteria</taxon>
        <taxon>Bacillati</taxon>
        <taxon>Actinomycetota</taxon>
        <taxon>Actinomycetes</taxon>
        <taxon>Actinomycetales</taxon>
        <taxon>Actinomycetaceae</taxon>
        <taxon>Ancrocorticia</taxon>
    </lineage>
</organism>
<comment type="catalytic activity">
    <reaction evidence="1">
        <text>inosine + phosphate = alpha-D-ribose 1-phosphate + hypoxanthine</text>
        <dbReference type="Rhea" id="RHEA:27646"/>
        <dbReference type="ChEBI" id="CHEBI:17368"/>
        <dbReference type="ChEBI" id="CHEBI:17596"/>
        <dbReference type="ChEBI" id="CHEBI:43474"/>
        <dbReference type="ChEBI" id="CHEBI:57720"/>
        <dbReference type="EC" id="2.4.2.1"/>
    </reaction>
    <physiologicalReaction direction="left-to-right" evidence="1">
        <dbReference type="Rhea" id="RHEA:27647"/>
    </physiologicalReaction>
</comment>
<evidence type="ECO:0000256" key="11">
    <source>
        <dbReference type="ARBA" id="ARBA00049893"/>
    </source>
</evidence>
<comment type="similarity">
    <text evidence="3">Belongs to the purine nucleoside phosphorylase YfiH/LACC1 family.</text>
</comment>
<evidence type="ECO:0000256" key="5">
    <source>
        <dbReference type="ARBA" id="ARBA00022723"/>
    </source>
</evidence>
<accession>A0A2V1K411</accession>
<evidence type="ECO:0000256" key="2">
    <source>
        <dbReference type="ARBA" id="ARBA00003215"/>
    </source>
</evidence>
<dbReference type="PANTHER" id="PTHR30616">
    <property type="entry name" value="UNCHARACTERIZED PROTEIN YFIH"/>
    <property type="match status" value="1"/>
</dbReference>
<evidence type="ECO:0000256" key="8">
    <source>
        <dbReference type="ARBA" id="ARBA00023008"/>
    </source>
</evidence>
<dbReference type="Pfam" id="PF02578">
    <property type="entry name" value="Cu-oxidase_4"/>
    <property type="match status" value="1"/>
</dbReference>
<evidence type="ECO:0000256" key="9">
    <source>
        <dbReference type="ARBA" id="ARBA00047989"/>
    </source>
</evidence>
<name>A0A2V1K411_9ACTO</name>
<keyword evidence="4" id="KW-0808">Transferase</keyword>
<comment type="catalytic activity">
    <reaction evidence="10">
        <text>adenosine + phosphate = alpha-D-ribose 1-phosphate + adenine</text>
        <dbReference type="Rhea" id="RHEA:27642"/>
        <dbReference type="ChEBI" id="CHEBI:16335"/>
        <dbReference type="ChEBI" id="CHEBI:16708"/>
        <dbReference type="ChEBI" id="CHEBI:43474"/>
        <dbReference type="ChEBI" id="CHEBI:57720"/>
        <dbReference type="EC" id="2.4.2.1"/>
    </reaction>
    <physiologicalReaction direction="left-to-right" evidence="10">
        <dbReference type="Rhea" id="RHEA:27643"/>
    </physiologicalReaction>
</comment>
<evidence type="ECO:0000256" key="1">
    <source>
        <dbReference type="ARBA" id="ARBA00000553"/>
    </source>
</evidence>
<dbReference type="InterPro" id="IPR038371">
    <property type="entry name" value="Cu_polyphenol_OxRdtase_sf"/>
</dbReference>
<keyword evidence="7" id="KW-0862">Zinc</keyword>
<keyword evidence="13" id="KW-1185">Reference proteome</keyword>
<evidence type="ECO:0000313" key="13">
    <source>
        <dbReference type="Proteomes" id="UP000245283"/>
    </source>
</evidence>
<comment type="catalytic activity">
    <reaction evidence="9">
        <text>adenosine + H2O + H(+) = inosine + NH4(+)</text>
        <dbReference type="Rhea" id="RHEA:24408"/>
        <dbReference type="ChEBI" id="CHEBI:15377"/>
        <dbReference type="ChEBI" id="CHEBI:15378"/>
        <dbReference type="ChEBI" id="CHEBI:16335"/>
        <dbReference type="ChEBI" id="CHEBI:17596"/>
        <dbReference type="ChEBI" id="CHEBI:28938"/>
        <dbReference type="EC" id="3.5.4.4"/>
    </reaction>
    <physiologicalReaction direction="left-to-right" evidence="9">
        <dbReference type="Rhea" id="RHEA:24409"/>
    </physiologicalReaction>
</comment>
<dbReference type="InterPro" id="IPR011324">
    <property type="entry name" value="Cytotoxic_necrot_fac-like_cat"/>
</dbReference>
<dbReference type="Proteomes" id="UP000245283">
    <property type="component" value="Unassembled WGS sequence"/>
</dbReference>
<dbReference type="SUPFAM" id="SSF64438">
    <property type="entry name" value="CNF1/YfiH-like putative cysteine hydrolases"/>
    <property type="match status" value="1"/>
</dbReference>
<dbReference type="RefSeq" id="WP_109094310.1">
    <property type="nucleotide sequence ID" value="NZ_QETB01000005.1"/>
</dbReference>